<name>M0ISI5_HALMT</name>
<evidence type="ECO:0000313" key="2">
    <source>
        <dbReference type="EMBL" id="AHZ23511.1"/>
    </source>
</evidence>
<dbReference type="Proteomes" id="UP000011603">
    <property type="component" value="Unassembled WGS sequence"/>
</dbReference>
<dbReference type="AlphaFoldDB" id="M0ISI5"/>
<reference evidence="4 7" key="3">
    <citation type="submission" date="2019-04" db="EMBL/GenBank/DDBJ databases">
        <title>Methylomes of two halophilic Archaea, Haloarcula marismortui and Haloferax mediterranei.</title>
        <authorList>
            <person name="DasSarma S."/>
            <person name="DasSarma P."/>
            <person name="DasSarma S."/>
            <person name="Fomenkov A."/>
            <person name="Vincze T."/>
            <person name="Anton B.P."/>
            <person name="Roberts R.J."/>
        </authorList>
    </citation>
    <scope>NUCLEOTIDE SEQUENCE [LARGE SCALE GENOMIC DNA]</scope>
    <source>
        <strain evidence="4">ATCC 33500</strain>
        <strain evidence="7">ATCC 33500 / DSM 1411 / JCM 8866 / NBRC 14739 / NCIMB 2177 / R-4</strain>
    </source>
</reference>
<dbReference type="Proteomes" id="UP000027075">
    <property type="component" value="Chromosome"/>
</dbReference>
<evidence type="ECO:0000313" key="4">
    <source>
        <dbReference type="EMBL" id="QCQ76425.1"/>
    </source>
</evidence>
<keyword evidence="1" id="KW-0812">Transmembrane</keyword>
<keyword evidence="1" id="KW-0472">Membrane</keyword>
<evidence type="ECO:0000313" key="6">
    <source>
        <dbReference type="Proteomes" id="UP000027075"/>
    </source>
</evidence>
<dbReference type="OrthoDB" id="340775at2157"/>
<dbReference type="Pfam" id="PF26071">
    <property type="entry name" value="DUF8028"/>
    <property type="match status" value="1"/>
</dbReference>
<feature type="transmembrane region" description="Helical" evidence="1">
    <location>
        <begin position="65"/>
        <end position="86"/>
    </location>
</feature>
<reference evidence="2 6" key="2">
    <citation type="submission" date="2014-04" db="EMBL/GenBank/DDBJ databases">
        <title>Transcriptional profiles of Haloferax mediterranei on the basis of nitrogen availability.</title>
        <authorList>
            <person name="Bautista V."/>
        </authorList>
    </citation>
    <scope>NUCLEOTIDE SEQUENCE [LARGE SCALE GENOMIC DNA]</scope>
    <source>
        <strain evidence="2">ATCC 33500</strain>
        <strain evidence="6">ATCC 33500 / DSM 1411 / JCM 8866 / NBRC 14739 / NCIMB 2177 / R-4</strain>
    </source>
</reference>
<dbReference type="PATRIC" id="fig|523841.21.peg.2840"/>
<dbReference type="InterPro" id="IPR058341">
    <property type="entry name" value="DUF8028"/>
</dbReference>
<dbReference type="EMBL" id="AOLO01000011">
    <property type="protein sequence ID" value="ELZ99685.1"/>
    <property type="molecule type" value="Genomic_DNA"/>
</dbReference>
<accession>M0ISI5</accession>
<evidence type="ECO:0000313" key="7">
    <source>
        <dbReference type="Proteomes" id="UP000299011"/>
    </source>
</evidence>
<organism evidence="3 5">
    <name type="scientific">Haloferax mediterranei (strain ATCC 33500 / DSM 1411 / JCM 8866 / NBRC 14739 / NCIMB 2177 / R-4)</name>
    <name type="common">Halobacterium mediterranei</name>
    <dbReference type="NCBI Taxonomy" id="523841"/>
    <lineage>
        <taxon>Archaea</taxon>
        <taxon>Methanobacteriati</taxon>
        <taxon>Methanobacteriota</taxon>
        <taxon>Stenosarchaea group</taxon>
        <taxon>Halobacteria</taxon>
        <taxon>Halobacteriales</taxon>
        <taxon>Haloferacaceae</taxon>
        <taxon>Haloferax</taxon>
    </lineage>
</organism>
<sequence>MSNSSSTVPRERLSKLRERVTDEQQLTTGLRLIAIPVRFIGFWVAVALPFLYLPLLVGGLSGSELTAFVALVAVNALALVVGHNYARS</sequence>
<keyword evidence="1" id="KW-1133">Transmembrane helix</keyword>
<proteinExistence type="predicted"/>
<feature type="transmembrane region" description="Helical" evidence="1">
    <location>
        <begin position="32"/>
        <end position="53"/>
    </location>
</feature>
<dbReference type="GeneID" id="40157656"/>
<reference evidence="3 5" key="1">
    <citation type="journal article" date="2014" name="PLoS Genet.">
        <title>Phylogenetically driven sequencing of extremely halophilic archaea reveals strategies for static and dynamic osmo-response.</title>
        <authorList>
            <person name="Becker E.A."/>
            <person name="Seitzer P.M."/>
            <person name="Tritt A."/>
            <person name="Larsen D."/>
            <person name="Krusor M."/>
            <person name="Yao A.I."/>
            <person name="Wu D."/>
            <person name="Madern D."/>
            <person name="Eisen J.A."/>
            <person name="Darling A.E."/>
            <person name="Facciotti M.T."/>
        </authorList>
    </citation>
    <scope>NUCLEOTIDE SEQUENCE [LARGE SCALE GENOMIC DNA]</scope>
    <source>
        <strain evidence="3">ATCC 33500</strain>
        <strain evidence="5">ATCC 33500 / DSM 1411 / JCM 8866 / NBRC 14739 / NCIMB 2177 / R-4</strain>
    </source>
</reference>
<keyword evidence="5" id="KW-1185">Reference proteome</keyword>
<evidence type="ECO:0000256" key="1">
    <source>
        <dbReference type="SAM" id="Phobius"/>
    </source>
</evidence>
<dbReference type="Proteomes" id="UP000299011">
    <property type="component" value="Chromosome"/>
</dbReference>
<evidence type="ECO:0000313" key="3">
    <source>
        <dbReference type="EMBL" id="ELZ99685.1"/>
    </source>
</evidence>
<gene>
    <name evidence="2" type="ORF">BM92_13055</name>
    <name evidence="3" type="ORF">C439_14064</name>
    <name evidence="4" type="ORF">E6P09_14525</name>
</gene>
<evidence type="ECO:0000313" key="5">
    <source>
        <dbReference type="Proteomes" id="UP000011603"/>
    </source>
</evidence>
<dbReference type="EMBL" id="CP007551">
    <property type="protein sequence ID" value="AHZ23511.1"/>
    <property type="molecule type" value="Genomic_DNA"/>
</dbReference>
<dbReference type="RefSeq" id="WP_004059892.1">
    <property type="nucleotide sequence ID" value="NC_017941.2"/>
</dbReference>
<protein>
    <submittedName>
        <fullName evidence="3">Uncharacterized protein</fullName>
    </submittedName>
</protein>
<dbReference type="EMBL" id="CP039139">
    <property type="protein sequence ID" value="QCQ76425.1"/>
    <property type="molecule type" value="Genomic_DNA"/>
</dbReference>